<dbReference type="AlphaFoldDB" id="A0A2K8SRQ7"/>
<gene>
    <name evidence="2" type="ORF">COO91_04129</name>
</gene>
<keyword evidence="3" id="KW-1185">Reference proteome</keyword>
<dbReference type="Proteomes" id="UP000232003">
    <property type="component" value="Chromosome"/>
</dbReference>
<protein>
    <submittedName>
        <fullName evidence="2">Uncharacterized protein</fullName>
    </submittedName>
</protein>
<dbReference type="KEGG" id="nfl:COO91_04129"/>
<organism evidence="2 3">
    <name type="scientific">Nostoc flagelliforme CCNUN1</name>
    <dbReference type="NCBI Taxonomy" id="2038116"/>
    <lineage>
        <taxon>Bacteria</taxon>
        <taxon>Bacillati</taxon>
        <taxon>Cyanobacteriota</taxon>
        <taxon>Cyanophyceae</taxon>
        <taxon>Nostocales</taxon>
        <taxon>Nostocaceae</taxon>
        <taxon>Nostoc</taxon>
    </lineage>
</organism>
<sequence>MAPSNQTISKIDELGENPLSSSLLCDRNHKNLRQPGLESAVSGSGAFGKQGIASLKIFRQISSNPRTKRSPVPYHFGN</sequence>
<dbReference type="EMBL" id="CP024785">
    <property type="protein sequence ID" value="AUB38164.1"/>
    <property type="molecule type" value="Genomic_DNA"/>
</dbReference>
<proteinExistence type="predicted"/>
<evidence type="ECO:0000256" key="1">
    <source>
        <dbReference type="SAM" id="MobiDB-lite"/>
    </source>
</evidence>
<evidence type="ECO:0000313" key="2">
    <source>
        <dbReference type="EMBL" id="AUB38164.1"/>
    </source>
</evidence>
<reference evidence="2 3" key="1">
    <citation type="submission" date="2017-11" db="EMBL/GenBank/DDBJ databases">
        <title>Complete genome of a free-living desiccation-tolerant cyanobacterium and its photosynthetic adaptation to extreme terrestrial habitat.</title>
        <authorList>
            <person name="Shang J."/>
        </authorList>
    </citation>
    <scope>NUCLEOTIDE SEQUENCE [LARGE SCALE GENOMIC DNA]</scope>
    <source>
        <strain evidence="2 3">CCNUN1</strain>
    </source>
</reference>
<accession>A0A2K8SRQ7</accession>
<name>A0A2K8SRQ7_9NOSO</name>
<feature type="region of interest" description="Disordered" evidence="1">
    <location>
        <begin position="1"/>
        <end position="22"/>
    </location>
</feature>
<evidence type="ECO:0000313" key="3">
    <source>
        <dbReference type="Proteomes" id="UP000232003"/>
    </source>
</evidence>